<accession>A0A8T2AHY8</accession>
<proteinExistence type="predicted"/>
<dbReference type="PANTHER" id="PTHR31900:SF34">
    <property type="entry name" value="EMB|CAB62440.1-RELATED"/>
    <property type="match status" value="1"/>
</dbReference>
<dbReference type="Pfam" id="PF08387">
    <property type="entry name" value="FBD"/>
    <property type="match status" value="1"/>
</dbReference>
<protein>
    <submittedName>
        <fullName evidence="2">F-box domain</fullName>
    </submittedName>
</protein>
<dbReference type="InterPro" id="IPR001810">
    <property type="entry name" value="F-box_dom"/>
</dbReference>
<dbReference type="OrthoDB" id="1110904at2759"/>
<dbReference type="InterPro" id="IPR053781">
    <property type="entry name" value="F-box_AtFBL13-like"/>
</dbReference>
<name>A0A8T2AHY8_ARASU</name>
<dbReference type="InterPro" id="IPR006566">
    <property type="entry name" value="FBD"/>
</dbReference>
<dbReference type="AlphaFoldDB" id="A0A8T2AHY8"/>
<evidence type="ECO:0000313" key="2">
    <source>
        <dbReference type="EMBL" id="KAG7573160.1"/>
    </source>
</evidence>
<dbReference type="InterPro" id="IPR013101">
    <property type="entry name" value="LRR_PRU1-like"/>
</dbReference>
<sequence length="402" mass="46434">MMWFYQPEIWIYSGTASLDCPSPDDVVLPARDLNLLGDNLIFILFRQRAEDEDLDLLGDNFVLPEGRKRFVIENKMIGWDKAAPMVGTTISELPDDLLIKILSYLSTEDAVVTMLLSKRWQSIWKMVPQLTYMDSDYKHRKKGSVWWFMDQSLQLHKAPVIESLIIELGARCPVHNDVGKFLVNVVKCRAHKLRFKLSWLSKPISLPESFYICDKLVSLYVSDKILVNVPSPVCLPSLKTLSLESVVYKDEDSLVRFLSENSSSKIINSGNSCSIENEPRLDYALVGLNCYLDDKFMASLSSVMYLKLYLSSKTDPYCTSIKFSQLITCTIRPIRLQWLEPFMHFLQNSPKLKVLRIDTSNIRHEGFPRLFNRQSSFPECLSAHLEIFEWKQYGGHYERKKS</sequence>
<dbReference type="PANTHER" id="PTHR31900">
    <property type="entry name" value="F-BOX/RNI SUPERFAMILY PROTEIN-RELATED"/>
    <property type="match status" value="1"/>
</dbReference>
<evidence type="ECO:0000313" key="3">
    <source>
        <dbReference type="Proteomes" id="UP000694251"/>
    </source>
</evidence>
<dbReference type="CDD" id="cd22160">
    <property type="entry name" value="F-box_AtFBL13-like"/>
    <property type="match status" value="1"/>
</dbReference>
<gene>
    <name evidence="2" type="ORF">ISN44_As09g014780</name>
</gene>
<feature type="domain" description="F-box" evidence="1">
    <location>
        <begin position="87"/>
        <end position="140"/>
    </location>
</feature>
<dbReference type="InterPro" id="IPR050232">
    <property type="entry name" value="FBL13/AtMIF1-like"/>
</dbReference>
<dbReference type="SMART" id="SM00256">
    <property type="entry name" value="FBOX"/>
    <property type="match status" value="1"/>
</dbReference>
<dbReference type="PROSITE" id="PS50181">
    <property type="entry name" value="FBOX"/>
    <property type="match status" value="1"/>
</dbReference>
<reference evidence="2 3" key="1">
    <citation type="submission" date="2020-12" db="EMBL/GenBank/DDBJ databases">
        <title>Concerted genomic and epigenomic changes stabilize Arabidopsis allopolyploids.</title>
        <authorList>
            <person name="Chen Z."/>
        </authorList>
    </citation>
    <scope>NUCLEOTIDE SEQUENCE [LARGE SCALE GENOMIC DNA]</scope>
    <source>
        <strain evidence="2">As9502</strain>
        <tissue evidence="2">Leaf</tissue>
    </source>
</reference>
<dbReference type="Pfam" id="PF00646">
    <property type="entry name" value="F-box"/>
    <property type="match status" value="1"/>
</dbReference>
<dbReference type="Pfam" id="PF07723">
    <property type="entry name" value="LRR_2"/>
    <property type="match status" value="1"/>
</dbReference>
<dbReference type="Proteomes" id="UP000694251">
    <property type="component" value="Chromosome 9"/>
</dbReference>
<evidence type="ECO:0000259" key="1">
    <source>
        <dbReference type="PROSITE" id="PS50181"/>
    </source>
</evidence>
<dbReference type="EMBL" id="JAEFBJ010000009">
    <property type="protein sequence ID" value="KAG7573160.1"/>
    <property type="molecule type" value="Genomic_DNA"/>
</dbReference>
<comment type="caution">
    <text evidence="2">The sequence shown here is derived from an EMBL/GenBank/DDBJ whole genome shotgun (WGS) entry which is preliminary data.</text>
</comment>
<organism evidence="2 3">
    <name type="scientific">Arabidopsis suecica</name>
    <name type="common">Swedish thale-cress</name>
    <name type="synonym">Cardaminopsis suecica</name>
    <dbReference type="NCBI Taxonomy" id="45249"/>
    <lineage>
        <taxon>Eukaryota</taxon>
        <taxon>Viridiplantae</taxon>
        <taxon>Streptophyta</taxon>
        <taxon>Embryophyta</taxon>
        <taxon>Tracheophyta</taxon>
        <taxon>Spermatophyta</taxon>
        <taxon>Magnoliopsida</taxon>
        <taxon>eudicotyledons</taxon>
        <taxon>Gunneridae</taxon>
        <taxon>Pentapetalae</taxon>
        <taxon>rosids</taxon>
        <taxon>malvids</taxon>
        <taxon>Brassicales</taxon>
        <taxon>Brassicaceae</taxon>
        <taxon>Camelineae</taxon>
        <taxon>Arabidopsis</taxon>
    </lineage>
</organism>
<keyword evidence="3" id="KW-1185">Reference proteome</keyword>